<name>A0A3S3U3T4_9BACT</name>
<comment type="caution">
    <text evidence="2">The sequence shown here is derived from an EMBL/GenBank/DDBJ whole genome shotgun (WGS) entry which is preliminary data.</text>
</comment>
<gene>
    <name evidence="2" type="ORF">H206_03166</name>
</gene>
<dbReference type="SUPFAM" id="SSF56024">
    <property type="entry name" value="Phospholipase D/nuclease"/>
    <property type="match status" value="1"/>
</dbReference>
<dbReference type="AlphaFoldDB" id="A0A3S3U3T4"/>
<proteinExistence type="predicted"/>
<reference evidence="2 3" key="1">
    <citation type="submission" date="2017-01" db="EMBL/GenBank/DDBJ databases">
        <title>The cable genome- insights into the physiology and evolution of filamentous bacteria capable of sulfide oxidation via long distance electron transfer.</title>
        <authorList>
            <person name="Schreiber L."/>
            <person name="Bjerg J.T."/>
            <person name="Boggild A."/>
            <person name="Van De Vossenberg J."/>
            <person name="Meysman F."/>
            <person name="Nielsen L.P."/>
            <person name="Schramm A."/>
            <person name="Kjeldsen K.U."/>
        </authorList>
    </citation>
    <scope>NUCLEOTIDE SEQUENCE [LARGE SCALE GENOMIC DNA]</scope>
    <source>
        <strain evidence="2">MCF</strain>
    </source>
</reference>
<evidence type="ECO:0000313" key="2">
    <source>
        <dbReference type="EMBL" id="RWX43086.1"/>
    </source>
</evidence>
<evidence type="ECO:0000313" key="3">
    <source>
        <dbReference type="Proteomes" id="UP000287853"/>
    </source>
</evidence>
<sequence length="226" mass="26095">MANFLNTSALNFLLDELIRTAKEELILVSPYLKLNERIRELLQDRSGDVDIRIIYGKKELQPEERKWLAEQKRIKIGFCRNLHAKCYLNENNCIVTSMNLYDFSQVNNNEMGISLHKSQDRQLYADTYKEVQRLIRISDEADSSQQKNVTAEATPEYAKLTTAKLATHVGKTTNEVFGILVKKNYLSITNDGYELTEKGKDKAGGEKRKGRYGSYYFLWNKPAPKK</sequence>
<dbReference type="EMBL" id="MTKO01000131">
    <property type="protein sequence ID" value="RWX43086.1"/>
    <property type="molecule type" value="Genomic_DNA"/>
</dbReference>
<dbReference type="InterPro" id="IPR025202">
    <property type="entry name" value="PLD-like_dom"/>
</dbReference>
<feature type="domain" description="Phospholipase D-like" evidence="1">
    <location>
        <begin position="16"/>
        <end position="126"/>
    </location>
</feature>
<dbReference type="CDD" id="cd09176">
    <property type="entry name" value="PLDc_unchar6"/>
    <property type="match status" value="1"/>
</dbReference>
<organism evidence="2 3">
    <name type="scientific">Candidatus Electrothrix aarhusensis</name>
    <dbReference type="NCBI Taxonomy" id="1859131"/>
    <lineage>
        <taxon>Bacteria</taxon>
        <taxon>Pseudomonadati</taxon>
        <taxon>Thermodesulfobacteriota</taxon>
        <taxon>Desulfobulbia</taxon>
        <taxon>Desulfobulbales</taxon>
        <taxon>Desulfobulbaceae</taxon>
        <taxon>Candidatus Electrothrix</taxon>
    </lineage>
</organism>
<dbReference type="Proteomes" id="UP000287853">
    <property type="component" value="Unassembled WGS sequence"/>
</dbReference>
<dbReference type="Gene3D" id="3.30.870.10">
    <property type="entry name" value="Endonuclease Chain A"/>
    <property type="match status" value="1"/>
</dbReference>
<accession>A0A3S3U3T4</accession>
<keyword evidence="3" id="KW-1185">Reference proteome</keyword>
<evidence type="ECO:0000259" key="1">
    <source>
        <dbReference type="Pfam" id="PF13091"/>
    </source>
</evidence>
<protein>
    <submittedName>
        <fullName evidence="2">PLD-like domain-containing protein</fullName>
    </submittedName>
</protein>
<dbReference type="Pfam" id="PF13091">
    <property type="entry name" value="PLDc_2"/>
    <property type="match status" value="1"/>
</dbReference>
<dbReference type="InterPro" id="IPR059166">
    <property type="entry name" value="PLD-like_cat"/>
</dbReference>